<keyword evidence="3" id="KW-1185">Reference proteome</keyword>
<evidence type="ECO:0000256" key="1">
    <source>
        <dbReference type="SAM" id="MobiDB-lite"/>
    </source>
</evidence>
<sequence>MKPVEGATSWLNLPGRAAAIGVSQPRMIRNVVRKAPPQAHNSDCTYFARETCPILVLRGLPCFCRGAQLDHGGDHCVSIEQIGKMAESDSNPYLRFANGEASAVRFKVDNTTRRKWCELIGEVTKHAVCYRGREHKRNNDGAHGFDTSGRYSVDAPEQEGLENGTQEKEATERDDQPTDTIMEDMLETIPPAFENSITYLTWRPHSGIPNWVMGLLKQPPETIEENRGDPSFHKFGLLPGELQDEVYAACVDPVDIFAGRFSTRGRWTVLTPRTWADLPLLHVCRRSRTRMIDQFGIPDRGNVPIDTSGDVLSFAPFYDSYYLAAGADTSLPWITLSDEFMDGIISRVQHMKFVLEVDQSSPQLWTFILRLGYGNRRYAI</sequence>
<feature type="region of interest" description="Disordered" evidence="1">
    <location>
        <begin position="138"/>
        <end position="178"/>
    </location>
</feature>
<comment type="caution">
    <text evidence="2">The sequence shown here is derived from an EMBL/GenBank/DDBJ whole genome shotgun (WGS) entry which is preliminary data.</text>
</comment>
<dbReference type="Proteomes" id="UP001174936">
    <property type="component" value="Unassembled WGS sequence"/>
</dbReference>
<feature type="compositionally biased region" description="Basic and acidic residues" evidence="1">
    <location>
        <begin position="165"/>
        <end position="176"/>
    </location>
</feature>
<reference evidence="2" key="1">
    <citation type="submission" date="2023-06" db="EMBL/GenBank/DDBJ databases">
        <title>Genome-scale phylogeny and comparative genomics of the fungal order Sordariales.</title>
        <authorList>
            <consortium name="Lawrence Berkeley National Laboratory"/>
            <person name="Hensen N."/>
            <person name="Bonometti L."/>
            <person name="Westerberg I."/>
            <person name="Brannstrom I.O."/>
            <person name="Guillou S."/>
            <person name="Cros-Aarteil S."/>
            <person name="Calhoun S."/>
            <person name="Haridas S."/>
            <person name="Kuo A."/>
            <person name="Mondo S."/>
            <person name="Pangilinan J."/>
            <person name="Riley R."/>
            <person name="Labutti K."/>
            <person name="Andreopoulos B."/>
            <person name="Lipzen A."/>
            <person name="Chen C."/>
            <person name="Yanf M."/>
            <person name="Daum C."/>
            <person name="Ng V."/>
            <person name="Clum A."/>
            <person name="Steindorff A."/>
            <person name="Ohm R."/>
            <person name="Martin F."/>
            <person name="Silar P."/>
            <person name="Natvig D."/>
            <person name="Lalanne C."/>
            <person name="Gautier V."/>
            <person name="Ament-Velasquez S.L."/>
            <person name="Kruys A."/>
            <person name="Hutchinson M.I."/>
            <person name="Powell A.J."/>
            <person name="Barry K."/>
            <person name="Miller A.N."/>
            <person name="Grigoriev I.V."/>
            <person name="Debuchy R."/>
            <person name="Gladieux P."/>
            <person name="Thoren M.H."/>
            <person name="Johannesson H."/>
        </authorList>
    </citation>
    <scope>NUCLEOTIDE SEQUENCE</scope>
    <source>
        <strain evidence="2">SMH2532-1</strain>
    </source>
</reference>
<name>A0AA39YSF0_9PEZI</name>
<dbReference type="AlphaFoldDB" id="A0AA39YSF0"/>
<dbReference type="EMBL" id="JAULSV010000001">
    <property type="protein sequence ID" value="KAK0657783.1"/>
    <property type="molecule type" value="Genomic_DNA"/>
</dbReference>
<protein>
    <submittedName>
        <fullName evidence="2">Uncharacterized protein</fullName>
    </submittedName>
</protein>
<evidence type="ECO:0000313" key="2">
    <source>
        <dbReference type="EMBL" id="KAK0657783.1"/>
    </source>
</evidence>
<proteinExistence type="predicted"/>
<organism evidence="2 3">
    <name type="scientific">Cercophora newfieldiana</name>
    <dbReference type="NCBI Taxonomy" id="92897"/>
    <lineage>
        <taxon>Eukaryota</taxon>
        <taxon>Fungi</taxon>
        <taxon>Dikarya</taxon>
        <taxon>Ascomycota</taxon>
        <taxon>Pezizomycotina</taxon>
        <taxon>Sordariomycetes</taxon>
        <taxon>Sordariomycetidae</taxon>
        <taxon>Sordariales</taxon>
        <taxon>Lasiosphaeriaceae</taxon>
        <taxon>Cercophora</taxon>
    </lineage>
</organism>
<evidence type="ECO:0000313" key="3">
    <source>
        <dbReference type="Proteomes" id="UP001174936"/>
    </source>
</evidence>
<gene>
    <name evidence="2" type="ORF">B0T16DRAFT_442392</name>
</gene>
<accession>A0AA39YSF0</accession>